<dbReference type="Proteomes" id="UP000023464">
    <property type="component" value="Unassembled WGS sequence"/>
</dbReference>
<dbReference type="GO" id="GO:0003677">
    <property type="term" value="F:DNA binding"/>
    <property type="evidence" value="ECO:0007669"/>
    <property type="project" value="InterPro"/>
</dbReference>
<evidence type="ECO:0000313" key="2">
    <source>
        <dbReference type="EMBL" id="EYU15464.1"/>
    </source>
</evidence>
<evidence type="ECO:0000259" key="1">
    <source>
        <dbReference type="PROSITE" id="PS50943"/>
    </source>
</evidence>
<dbReference type="InterPro" id="IPR001387">
    <property type="entry name" value="Cro/C1-type_HTH"/>
</dbReference>
<proteinExistence type="predicted"/>
<dbReference type="InterPro" id="IPR010982">
    <property type="entry name" value="Lambda_DNA-bd_dom_sf"/>
</dbReference>
<dbReference type="PROSITE" id="PS50943">
    <property type="entry name" value="HTH_CROC1"/>
    <property type="match status" value="1"/>
</dbReference>
<keyword evidence="2" id="KW-0804">Transcription</keyword>
<reference evidence="2 3" key="1">
    <citation type="submission" date="2014-03" db="EMBL/GenBank/DDBJ databases">
        <title>Draft Genome of Photorhabdus luminescens BA1, an Egyptian Isolate.</title>
        <authorList>
            <person name="Ghazal S."/>
            <person name="Hurst S.G.IV."/>
            <person name="Morris K."/>
            <person name="Thomas K."/>
            <person name="Tisa L.S."/>
        </authorList>
    </citation>
    <scope>NUCLEOTIDE SEQUENCE [LARGE SCALE GENOMIC DNA]</scope>
    <source>
        <strain evidence="2 3">BA1</strain>
    </source>
</reference>
<accession>A0A022PIY5</accession>
<feature type="domain" description="HTH cro/C1-type" evidence="1">
    <location>
        <begin position="38"/>
        <end position="92"/>
    </location>
</feature>
<dbReference type="SMART" id="SM00530">
    <property type="entry name" value="HTH_XRE"/>
    <property type="match status" value="1"/>
</dbReference>
<dbReference type="AlphaFoldDB" id="A0A022PIY5"/>
<sequence>MSIKGVPYSDVKAELLADPEVHTLYMAEKKEEELKELLLNMRNQAELNSTQVAERMGITQPAVSKLERNAGKASILTLERYAVACGASLSISFQSN</sequence>
<dbReference type="GO" id="GO:0000428">
    <property type="term" value="C:DNA-directed RNA polymerase complex"/>
    <property type="evidence" value="ECO:0007669"/>
    <property type="project" value="UniProtKB-KW"/>
</dbReference>
<organism evidence="2 3">
    <name type="scientific">Photorhabdus aegyptia</name>
    <dbReference type="NCBI Taxonomy" id="2805098"/>
    <lineage>
        <taxon>Bacteria</taxon>
        <taxon>Pseudomonadati</taxon>
        <taxon>Pseudomonadota</taxon>
        <taxon>Gammaproteobacteria</taxon>
        <taxon>Enterobacterales</taxon>
        <taxon>Morganellaceae</taxon>
        <taxon>Photorhabdus</taxon>
    </lineage>
</organism>
<dbReference type="PATRIC" id="fig|1393736.3.peg.2048"/>
<dbReference type="RefSeq" id="WP_036778355.1">
    <property type="nucleotide sequence ID" value="NZ_CAWLTM010000090.1"/>
</dbReference>
<dbReference type="CDD" id="cd00093">
    <property type="entry name" value="HTH_XRE"/>
    <property type="match status" value="1"/>
</dbReference>
<gene>
    <name evidence="2" type="ORF">BA1DRAFT_02017</name>
</gene>
<keyword evidence="3" id="KW-1185">Reference proteome</keyword>
<comment type="caution">
    <text evidence="2">The sequence shown here is derived from an EMBL/GenBank/DDBJ whole genome shotgun (WGS) entry which is preliminary data.</text>
</comment>
<name>A0A022PIY5_9GAMM</name>
<keyword evidence="2" id="KW-0240">DNA-directed RNA polymerase</keyword>
<dbReference type="EMBL" id="JFGV01000025">
    <property type="protein sequence ID" value="EYU15464.1"/>
    <property type="molecule type" value="Genomic_DNA"/>
</dbReference>
<dbReference type="Pfam" id="PF01381">
    <property type="entry name" value="HTH_3"/>
    <property type="match status" value="1"/>
</dbReference>
<evidence type="ECO:0000313" key="3">
    <source>
        <dbReference type="Proteomes" id="UP000023464"/>
    </source>
</evidence>
<dbReference type="SUPFAM" id="SSF47413">
    <property type="entry name" value="lambda repressor-like DNA-binding domains"/>
    <property type="match status" value="1"/>
</dbReference>
<dbReference type="Gene3D" id="1.10.260.40">
    <property type="entry name" value="lambda repressor-like DNA-binding domains"/>
    <property type="match status" value="1"/>
</dbReference>
<protein>
    <submittedName>
        <fullName evidence="2">DNA-directed RNA polymerase specialized sigma subunit</fullName>
    </submittedName>
</protein>